<gene>
    <name evidence="2" type="ORF">GLAREA_11070</name>
</gene>
<dbReference type="AlphaFoldDB" id="S3DTV5"/>
<dbReference type="Pfam" id="PF11799">
    <property type="entry name" value="IMS_C"/>
    <property type="match status" value="1"/>
</dbReference>
<accession>S3DTV5</accession>
<dbReference type="PANTHER" id="PTHR46404">
    <property type="entry name" value="DNA POLYMERASE IOTA"/>
    <property type="match status" value="1"/>
</dbReference>
<dbReference type="Gene3D" id="3.30.1490.100">
    <property type="entry name" value="DNA polymerase, Y-family, little finger domain"/>
    <property type="match status" value="1"/>
</dbReference>
<dbReference type="GO" id="GO:0006281">
    <property type="term" value="P:DNA repair"/>
    <property type="evidence" value="ECO:0007669"/>
    <property type="project" value="InterPro"/>
</dbReference>
<dbReference type="GO" id="GO:0003887">
    <property type="term" value="F:DNA-directed DNA polymerase activity"/>
    <property type="evidence" value="ECO:0007669"/>
    <property type="project" value="TreeGrafter"/>
</dbReference>
<dbReference type="eggNOG" id="KOG2095">
    <property type="taxonomic scope" value="Eukaryota"/>
</dbReference>
<dbReference type="OrthoDB" id="447129at2759"/>
<dbReference type="InterPro" id="IPR043128">
    <property type="entry name" value="Rev_trsase/Diguanyl_cyclase"/>
</dbReference>
<dbReference type="PANTHER" id="PTHR46404:SF1">
    <property type="entry name" value="DNA POLYMERASE IOTA"/>
    <property type="match status" value="1"/>
</dbReference>
<dbReference type="GeneID" id="19470112"/>
<sequence length="564" mass="63005">MPLVTCNYEARRRGLHKLQLITEAKKICPDVIIVLGEELGRFRDASKLLYKYLESFTSSGKVERLGFDEVWMDVTDMVDWNQGLLNTHDLTNSFFHLNKNDPTIGFSYDATTIAGHSFPNTITRDDPTNTPLPSQFSDPKDDLSTRLILGSHIAQYLRLGLEENQGYTSTVGISTNKLLSKLVGNLNKPKGQTTLLPPYTDSPDSLPNPEVEATNNVQLFLDPHEIGKIPGIGCKISQKLRNHILSRPAAFSTGLIYGPTEDPISVHDVRTSPSLNPAFLESLLSGPGSHRGTGLKIWNLVHGIDDSEVQQVKKVPTQISIEDSYIRLNTLSEVRKELTALTTTLLKRMHIDLLTDNAWLAHPKTIRLSTRPRPPLGADGTRTRSFTRISRSAPLPSYVFTLKDDVDSIAEKLVTSTLIPMFKYLHPQPSGWDLSLMNVAVTNMVEVSTEKGRDIKSLFSRKREWDVVDRDVPPDDVEEMEDVVDSVQHNVSHSLQPDTETENPVELRQQGSEDLILPLSQNSEEGWDDDGEEEVEGREGCVVCGAMIPRFAMDAHGRWHVMEG</sequence>
<dbReference type="EMBL" id="KE145354">
    <property type="protein sequence ID" value="EPE35371.1"/>
    <property type="molecule type" value="Genomic_DNA"/>
</dbReference>
<dbReference type="InterPro" id="IPR036775">
    <property type="entry name" value="DNA_pol_Y-fam_lit_finger_sf"/>
</dbReference>
<dbReference type="Proteomes" id="UP000016922">
    <property type="component" value="Unassembled WGS sequence"/>
</dbReference>
<protein>
    <submittedName>
        <fullName evidence="2">DNA/RNA polymerase</fullName>
    </submittedName>
</protein>
<dbReference type="STRING" id="1116229.S3DTV5"/>
<evidence type="ECO:0000259" key="1">
    <source>
        <dbReference type="PROSITE" id="PS50173"/>
    </source>
</evidence>
<dbReference type="Pfam" id="PF00817">
    <property type="entry name" value="IMS"/>
    <property type="match status" value="1"/>
</dbReference>
<dbReference type="GO" id="GO:0003684">
    <property type="term" value="F:damaged DNA binding"/>
    <property type="evidence" value="ECO:0007669"/>
    <property type="project" value="InterPro"/>
</dbReference>
<dbReference type="KEGG" id="glz:GLAREA_11070"/>
<dbReference type="InterPro" id="IPR043502">
    <property type="entry name" value="DNA/RNA_pol_sf"/>
</dbReference>
<reference evidence="2 3" key="1">
    <citation type="journal article" date="2013" name="BMC Genomics">
        <title>Genomics-driven discovery of the pneumocandin biosynthetic gene cluster in the fungus Glarea lozoyensis.</title>
        <authorList>
            <person name="Chen L."/>
            <person name="Yue Q."/>
            <person name="Zhang X."/>
            <person name="Xiang M."/>
            <person name="Wang C."/>
            <person name="Li S."/>
            <person name="Che Y."/>
            <person name="Ortiz-Lopez F.J."/>
            <person name="Bills G.F."/>
            <person name="Liu X."/>
            <person name="An Z."/>
        </authorList>
    </citation>
    <scope>NUCLEOTIDE SEQUENCE [LARGE SCALE GENOMIC DNA]</scope>
    <source>
        <strain evidence="3">ATCC 20868 / MF5171</strain>
    </source>
</reference>
<dbReference type="InterPro" id="IPR017961">
    <property type="entry name" value="DNA_pol_Y-fam_little_finger"/>
</dbReference>
<dbReference type="SUPFAM" id="SSF56672">
    <property type="entry name" value="DNA/RNA polymerases"/>
    <property type="match status" value="1"/>
</dbReference>
<dbReference type="PROSITE" id="PS50173">
    <property type="entry name" value="UMUC"/>
    <property type="match status" value="1"/>
</dbReference>
<dbReference type="OMA" id="MFKRQDE"/>
<proteinExistence type="predicted"/>
<evidence type="ECO:0000313" key="2">
    <source>
        <dbReference type="EMBL" id="EPE35371.1"/>
    </source>
</evidence>
<name>S3DTV5_GLAL2</name>
<dbReference type="InterPro" id="IPR001126">
    <property type="entry name" value="UmuC"/>
</dbReference>
<dbReference type="RefSeq" id="XP_008077450.1">
    <property type="nucleotide sequence ID" value="XM_008079259.1"/>
</dbReference>
<dbReference type="Gene3D" id="3.30.70.270">
    <property type="match status" value="1"/>
</dbReference>
<keyword evidence="3" id="KW-1185">Reference proteome</keyword>
<evidence type="ECO:0000313" key="3">
    <source>
        <dbReference type="Proteomes" id="UP000016922"/>
    </source>
</evidence>
<dbReference type="GO" id="GO:0070987">
    <property type="term" value="P:error-free translesion synthesis"/>
    <property type="evidence" value="ECO:0007669"/>
    <property type="project" value="UniProtKB-ARBA"/>
</dbReference>
<feature type="domain" description="UmuC" evidence="1">
    <location>
        <begin position="1"/>
        <end position="233"/>
    </location>
</feature>
<dbReference type="HOGENOM" id="CLU_022440_0_0_1"/>
<organism evidence="2 3">
    <name type="scientific">Glarea lozoyensis (strain ATCC 20868 / MF5171)</name>
    <dbReference type="NCBI Taxonomy" id="1116229"/>
    <lineage>
        <taxon>Eukaryota</taxon>
        <taxon>Fungi</taxon>
        <taxon>Dikarya</taxon>
        <taxon>Ascomycota</taxon>
        <taxon>Pezizomycotina</taxon>
        <taxon>Leotiomycetes</taxon>
        <taxon>Helotiales</taxon>
        <taxon>Helotiaceae</taxon>
        <taxon>Glarea</taxon>
    </lineage>
</organism>
<dbReference type="Gene3D" id="3.40.1170.60">
    <property type="match status" value="1"/>
</dbReference>